<name>A0A835H236_9MAGN</name>
<keyword evidence="1" id="KW-0812">Transmembrane</keyword>
<sequence length="189" mass="21404">MTVKREAWLTYITLVPIVTSVVIASGDVLLKKLLHQDFLSEDERDDESDTNQIKEDSLKEEDKSRLKNDGSYVEKIDKYVEFPLELDLQPFSGNQENDNPDPPDIDFVTLVMAFLHFGFAVFTRMLYWGAREAFFNGVPSLSISYDWVGGRGGIHDFKLCAEACLPLSNVVKGAQIDKDDTDYRALQEG</sequence>
<evidence type="ECO:0000313" key="2">
    <source>
        <dbReference type="EMBL" id="KAF9590148.1"/>
    </source>
</evidence>
<evidence type="ECO:0000313" key="3">
    <source>
        <dbReference type="Proteomes" id="UP000631114"/>
    </source>
</evidence>
<dbReference type="Proteomes" id="UP000631114">
    <property type="component" value="Unassembled WGS sequence"/>
</dbReference>
<evidence type="ECO:0000256" key="1">
    <source>
        <dbReference type="SAM" id="Phobius"/>
    </source>
</evidence>
<keyword evidence="3" id="KW-1185">Reference proteome</keyword>
<dbReference type="AlphaFoldDB" id="A0A835H236"/>
<keyword evidence="1" id="KW-1133">Transmembrane helix</keyword>
<reference evidence="2 3" key="1">
    <citation type="submission" date="2020-10" db="EMBL/GenBank/DDBJ databases">
        <title>The Coptis chinensis genome and diversification of protoberbering-type alkaloids.</title>
        <authorList>
            <person name="Wang B."/>
            <person name="Shu S."/>
            <person name="Song C."/>
            <person name="Liu Y."/>
        </authorList>
    </citation>
    <scope>NUCLEOTIDE SEQUENCE [LARGE SCALE GENOMIC DNA]</scope>
    <source>
        <strain evidence="2">HL-2020</strain>
        <tissue evidence="2">Leaf</tissue>
    </source>
</reference>
<comment type="caution">
    <text evidence="2">The sequence shown here is derived from an EMBL/GenBank/DDBJ whole genome shotgun (WGS) entry which is preliminary data.</text>
</comment>
<organism evidence="2 3">
    <name type="scientific">Coptis chinensis</name>
    <dbReference type="NCBI Taxonomy" id="261450"/>
    <lineage>
        <taxon>Eukaryota</taxon>
        <taxon>Viridiplantae</taxon>
        <taxon>Streptophyta</taxon>
        <taxon>Embryophyta</taxon>
        <taxon>Tracheophyta</taxon>
        <taxon>Spermatophyta</taxon>
        <taxon>Magnoliopsida</taxon>
        <taxon>Ranunculales</taxon>
        <taxon>Ranunculaceae</taxon>
        <taxon>Coptidoideae</taxon>
        <taxon>Coptis</taxon>
    </lineage>
</organism>
<accession>A0A835H236</accession>
<feature type="transmembrane region" description="Helical" evidence="1">
    <location>
        <begin position="107"/>
        <end position="127"/>
    </location>
</feature>
<protein>
    <submittedName>
        <fullName evidence="2">Uncharacterized protein</fullName>
    </submittedName>
</protein>
<proteinExistence type="predicted"/>
<feature type="transmembrane region" description="Helical" evidence="1">
    <location>
        <begin position="7"/>
        <end position="30"/>
    </location>
</feature>
<keyword evidence="1" id="KW-0472">Membrane</keyword>
<dbReference type="EMBL" id="JADFTS010000009">
    <property type="protein sequence ID" value="KAF9590148.1"/>
    <property type="molecule type" value="Genomic_DNA"/>
</dbReference>
<gene>
    <name evidence="2" type="ORF">IFM89_031752</name>
</gene>